<feature type="compositionally biased region" description="Basic and acidic residues" evidence="1">
    <location>
        <begin position="83"/>
        <end position="92"/>
    </location>
</feature>
<protein>
    <submittedName>
        <fullName evidence="3">Similar to TMEM272: Transmembrane protein 272 (Homo sapiens)</fullName>
    </submittedName>
</protein>
<comment type="caution">
    <text evidence="3">The sequence shown here is derived from an EMBL/GenBank/DDBJ whole genome shotgun (WGS) entry which is preliminary data.</text>
</comment>
<feature type="compositionally biased region" description="Polar residues" evidence="1">
    <location>
        <begin position="439"/>
        <end position="458"/>
    </location>
</feature>
<sequence>MLLRSTSSRRRRASRSVASSPQSGSAPGATPVPRARRASVATDKAISLTLNTSSSGTNEMDRQRSPRGSVVPNIAFEAEDSHDEPIGRRILPDPELCGSRGLLPDPNRSSRNSLVPDDYMRSPRGSLVPDSARSPRNSLVPDGSRSPRHSLVPDGPHNPRNIYGVGGSEPAYNRSPRGSIVPGSAAALSATRNSLMPDNGGIRSSRHSLLPESTSRSPRGSIANIDFDRTPRGSICPDIPRSLRGNAVTPIDQERSPRGSICPEMIERGALRSPRGSIAPNIDQERSPRGSISSEYHNPSPRGSIMPEVNKSPRGSIAPDPNRSPRGSICPEAARSPRGSIVPHEAGNRSPRGSVAVVSDLDRNHRGSIGGAPDQDNPSRSPRGSIGPEIDHSPRGSLGGYEKRNHRSNNFAFQEPRRASADQGTSANRSGSPYRYRDGNTSSVRSGPGHGTQTNLGYGTNAWAESRRASSSVSQFSGDESRRLCMRTVNSTEKGTTASSGLGVATYGSLVFQLKDAHREASGICDFVFRAMGVVSKTMFVTICLACLSTVPIIMLIMGLQFIKDCPKEPHIPVYMIVGGTLGGVRMFWALYSQIRSRRLEILSVPNASPHISPMQLVSIALTCFLTVWFVLGNYWILKIRWPDFEAKMFDPDHWCAKTLYIFAVVHLGVIYAVIGVSIVTALGLAVCRVLACPWFERIIREVNEDDEEETLCKKHDLENDLVVVVNPGNDKVVEIVPEIKFSSR</sequence>
<keyword evidence="2" id="KW-0472">Membrane</keyword>
<keyword evidence="2 3" id="KW-0812">Transmembrane</keyword>
<feature type="transmembrane region" description="Helical" evidence="2">
    <location>
        <begin position="539"/>
        <end position="560"/>
    </location>
</feature>
<feature type="compositionally biased region" description="Low complexity" evidence="1">
    <location>
        <begin position="47"/>
        <end position="58"/>
    </location>
</feature>
<dbReference type="OrthoDB" id="6157510at2759"/>
<dbReference type="Proteomes" id="UP000786811">
    <property type="component" value="Unassembled WGS sequence"/>
</dbReference>
<dbReference type="InterPro" id="IPR040350">
    <property type="entry name" value="TMEM272"/>
</dbReference>
<feature type="transmembrane region" description="Helical" evidence="2">
    <location>
        <begin position="572"/>
        <end position="592"/>
    </location>
</feature>
<dbReference type="PANTHER" id="PTHR33444">
    <property type="entry name" value="SI:DKEY-19B23.12-RELATED"/>
    <property type="match status" value="1"/>
</dbReference>
<name>A0A8J2MLI7_COTCN</name>
<proteinExistence type="predicted"/>
<feature type="region of interest" description="Disordered" evidence="1">
    <location>
        <begin position="1"/>
        <end position="160"/>
    </location>
</feature>
<feature type="compositionally biased region" description="Low complexity" evidence="1">
    <location>
        <begin position="15"/>
        <end position="29"/>
    </location>
</feature>
<gene>
    <name evidence="3" type="ORF">HICCMSTLAB_LOCUS7168</name>
</gene>
<feature type="non-terminal residue" evidence="3">
    <location>
        <position position="1"/>
    </location>
</feature>
<evidence type="ECO:0000313" key="3">
    <source>
        <dbReference type="EMBL" id="CAG5093842.1"/>
    </source>
</evidence>
<evidence type="ECO:0000256" key="2">
    <source>
        <dbReference type="SAM" id="Phobius"/>
    </source>
</evidence>
<reference evidence="3" key="1">
    <citation type="submission" date="2021-04" db="EMBL/GenBank/DDBJ databases">
        <authorList>
            <person name="Chebbi M.A.C M."/>
        </authorList>
    </citation>
    <scope>NUCLEOTIDE SEQUENCE</scope>
</reference>
<feature type="region of interest" description="Disordered" evidence="1">
    <location>
        <begin position="193"/>
        <end position="462"/>
    </location>
</feature>
<organism evidence="3 4">
    <name type="scientific">Cotesia congregata</name>
    <name type="common">Parasitoid wasp</name>
    <name type="synonym">Apanteles congregatus</name>
    <dbReference type="NCBI Taxonomy" id="51543"/>
    <lineage>
        <taxon>Eukaryota</taxon>
        <taxon>Metazoa</taxon>
        <taxon>Ecdysozoa</taxon>
        <taxon>Arthropoda</taxon>
        <taxon>Hexapoda</taxon>
        <taxon>Insecta</taxon>
        <taxon>Pterygota</taxon>
        <taxon>Neoptera</taxon>
        <taxon>Endopterygota</taxon>
        <taxon>Hymenoptera</taxon>
        <taxon>Apocrita</taxon>
        <taxon>Ichneumonoidea</taxon>
        <taxon>Braconidae</taxon>
        <taxon>Microgastrinae</taxon>
        <taxon>Cotesia</taxon>
    </lineage>
</organism>
<evidence type="ECO:0000256" key="1">
    <source>
        <dbReference type="SAM" id="MobiDB-lite"/>
    </source>
</evidence>
<keyword evidence="4" id="KW-1185">Reference proteome</keyword>
<feature type="compositionally biased region" description="Polar residues" evidence="1">
    <location>
        <begin position="422"/>
        <end position="431"/>
    </location>
</feature>
<dbReference type="AlphaFoldDB" id="A0A8J2MLI7"/>
<keyword evidence="2" id="KW-1133">Transmembrane helix</keyword>
<feature type="transmembrane region" description="Helical" evidence="2">
    <location>
        <begin position="612"/>
        <end position="638"/>
    </location>
</feature>
<dbReference type="EMBL" id="CAJNRD030001120">
    <property type="protein sequence ID" value="CAG5093842.1"/>
    <property type="molecule type" value="Genomic_DNA"/>
</dbReference>
<feature type="transmembrane region" description="Helical" evidence="2">
    <location>
        <begin position="659"/>
        <end position="687"/>
    </location>
</feature>
<evidence type="ECO:0000313" key="4">
    <source>
        <dbReference type="Proteomes" id="UP000786811"/>
    </source>
</evidence>
<dbReference type="PANTHER" id="PTHR33444:SF7">
    <property type="entry name" value="TRANSMEMBRANE PROTEIN 272"/>
    <property type="match status" value="1"/>
</dbReference>
<accession>A0A8J2MLI7</accession>